<dbReference type="Pfam" id="PF07992">
    <property type="entry name" value="Pyr_redox_2"/>
    <property type="match status" value="1"/>
</dbReference>
<evidence type="ECO:0000256" key="3">
    <source>
        <dbReference type="ARBA" id="ARBA00022827"/>
    </source>
</evidence>
<evidence type="ECO:0000256" key="4">
    <source>
        <dbReference type="ARBA" id="ARBA00023002"/>
    </source>
</evidence>
<dbReference type="GO" id="GO:0005737">
    <property type="term" value="C:cytoplasm"/>
    <property type="evidence" value="ECO:0007669"/>
    <property type="project" value="TreeGrafter"/>
</dbReference>
<feature type="domain" description="Reductase C-terminal" evidence="6">
    <location>
        <begin position="310"/>
        <end position="393"/>
    </location>
</feature>
<evidence type="ECO:0000313" key="8">
    <source>
        <dbReference type="Proteomes" id="UP001165041"/>
    </source>
</evidence>
<dbReference type="PRINTS" id="PR00469">
    <property type="entry name" value="PNDRDTASEII"/>
</dbReference>
<comment type="caution">
    <text evidence="7">The sequence shown here is derived from an EMBL/GenBank/DDBJ whole genome shotgun (WGS) entry which is preliminary data.</text>
</comment>
<name>A0A9W6QDV5_9ACTN</name>
<dbReference type="PRINTS" id="PR00368">
    <property type="entry name" value="FADPNR"/>
</dbReference>
<evidence type="ECO:0000259" key="6">
    <source>
        <dbReference type="Pfam" id="PF14759"/>
    </source>
</evidence>
<evidence type="ECO:0000256" key="2">
    <source>
        <dbReference type="ARBA" id="ARBA00022630"/>
    </source>
</evidence>
<dbReference type="InterPro" id="IPR036188">
    <property type="entry name" value="FAD/NAD-bd_sf"/>
</dbReference>
<comment type="cofactor">
    <cofactor evidence="1">
        <name>FAD</name>
        <dbReference type="ChEBI" id="CHEBI:57692"/>
    </cofactor>
</comment>
<dbReference type="EMBL" id="BSSA01000023">
    <property type="protein sequence ID" value="GLW73254.1"/>
    <property type="molecule type" value="Genomic_DNA"/>
</dbReference>
<accession>A0A9W6QDV5</accession>
<dbReference type="PANTHER" id="PTHR43557:SF2">
    <property type="entry name" value="RIESKE DOMAIN-CONTAINING PROTEIN-RELATED"/>
    <property type="match status" value="1"/>
</dbReference>
<dbReference type="AlphaFoldDB" id="A0A9W6QDV5"/>
<keyword evidence="4" id="KW-0560">Oxidoreductase</keyword>
<evidence type="ECO:0000256" key="1">
    <source>
        <dbReference type="ARBA" id="ARBA00001974"/>
    </source>
</evidence>
<dbReference type="RefSeq" id="WP_285738899.1">
    <property type="nucleotide sequence ID" value="NZ_BSSA01000023.1"/>
</dbReference>
<protein>
    <submittedName>
        <fullName evidence="7">Oxidoreductase</fullName>
    </submittedName>
</protein>
<evidence type="ECO:0000313" key="7">
    <source>
        <dbReference type="EMBL" id="GLW73254.1"/>
    </source>
</evidence>
<dbReference type="InterPro" id="IPR016156">
    <property type="entry name" value="FAD/NAD-linked_Rdtase_dimer_sf"/>
</dbReference>
<feature type="domain" description="FAD/NAD(P)-binding" evidence="5">
    <location>
        <begin position="3"/>
        <end position="276"/>
    </location>
</feature>
<evidence type="ECO:0000259" key="5">
    <source>
        <dbReference type="Pfam" id="PF07992"/>
    </source>
</evidence>
<dbReference type="InterPro" id="IPR028202">
    <property type="entry name" value="Reductase_C"/>
</dbReference>
<dbReference type="PANTHER" id="PTHR43557">
    <property type="entry name" value="APOPTOSIS-INDUCING FACTOR 1"/>
    <property type="match status" value="1"/>
</dbReference>
<dbReference type="Gene3D" id="3.50.50.60">
    <property type="entry name" value="FAD/NAD(P)-binding domain"/>
    <property type="match status" value="2"/>
</dbReference>
<reference evidence="7" key="1">
    <citation type="submission" date="2023-02" db="EMBL/GenBank/DDBJ databases">
        <title>Kitasatospora phosalacinea NBRC 14627.</title>
        <authorList>
            <person name="Ichikawa N."/>
            <person name="Sato H."/>
            <person name="Tonouchi N."/>
        </authorList>
    </citation>
    <scope>NUCLEOTIDE SEQUENCE</scope>
    <source>
        <strain evidence="7">NBRC 14627</strain>
    </source>
</reference>
<dbReference type="InterPro" id="IPR050446">
    <property type="entry name" value="FAD-oxidoreductase/Apoptosis"/>
</dbReference>
<keyword evidence="3" id="KW-0274">FAD</keyword>
<dbReference type="Gene3D" id="3.30.390.30">
    <property type="match status" value="1"/>
</dbReference>
<dbReference type="Pfam" id="PF14759">
    <property type="entry name" value="Reductase_C"/>
    <property type="match status" value="1"/>
</dbReference>
<gene>
    <name evidence="7" type="ORF">Kpho02_55530</name>
</gene>
<keyword evidence="2" id="KW-0285">Flavoprotein</keyword>
<dbReference type="SUPFAM" id="SSF55424">
    <property type="entry name" value="FAD/NAD-linked reductases, dimerisation (C-terminal) domain"/>
    <property type="match status" value="1"/>
</dbReference>
<proteinExistence type="predicted"/>
<sequence length="398" mass="40990">MENVIVVGGGLAGLRTAQALREQGYRGALSLVGAEPHGPYDRPPLSKEVLSGESDDTALPADWTALDCRVHLGRRVGSLRLDPDRPGGVLGTATGELPFDGLVAATGAAPVRLPGEGPQHVVRTLDDALALRAALRPGARVVVVGAGWIGAEVATAAAAKGCAVTVLEAAPAPLADALGPEVGALTARWYAEAGVELHCGVAVRSVDHGGLTLGDGGQLAADVVVTGVGARPETGWLAGSGLALDRGVAVDASLRTARPEVVAVGDCAARWSHRYGRRLPGGHWDDAVKAAEVAAAALLGRDEVYDPVPYFWSDQFGRTVQYAGDRTVADRVVLRGAPDGPGWTVLWLDGDRLAAVLAVDRPRDLLQGRRLAAAGTPVDPDLLADPDRPLRAAALAAH</sequence>
<dbReference type="GO" id="GO:0016651">
    <property type="term" value="F:oxidoreductase activity, acting on NAD(P)H"/>
    <property type="evidence" value="ECO:0007669"/>
    <property type="project" value="TreeGrafter"/>
</dbReference>
<dbReference type="SUPFAM" id="SSF51905">
    <property type="entry name" value="FAD/NAD(P)-binding domain"/>
    <property type="match status" value="1"/>
</dbReference>
<organism evidence="7 8">
    <name type="scientific">Kitasatospora phosalacinea</name>
    <dbReference type="NCBI Taxonomy" id="2065"/>
    <lineage>
        <taxon>Bacteria</taxon>
        <taxon>Bacillati</taxon>
        <taxon>Actinomycetota</taxon>
        <taxon>Actinomycetes</taxon>
        <taxon>Kitasatosporales</taxon>
        <taxon>Streptomycetaceae</taxon>
        <taxon>Kitasatospora</taxon>
    </lineage>
</organism>
<dbReference type="Proteomes" id="UP001165041">
    <property type="component" value="Unassembled WGS sequence"/>
</dbReference>
<dbReference type="InterPro" id="IPR023753">
    <property type="entry name" value="FAD/NAD-binding_dom"/>
</dbReference>